<evidence type="ECO:0000313" key="1">
    <source>
        <dbReference type="Proteomes" id="UP000887565"/>
    </source>
</evidence>
<proteinExistence type="predicted"/>
<reference evidence="2" key="1">
    <citation type="submission" date="2022-11" db="UniProtKB">
        <authorList>
            <consortium name="WormBaseParasite"/>
        </authorList>
    </citation>
    <scope>IDENTIFICATION</scope>
</reference>
<dbReference type="WBParaSite" id="nRc.2.0.1.t21888-RA">
    <property type="protein sequence ID" value="nRc.2.0.1.t21888-RA"/>
    <property type="gene ID" value="nRc.2.0.1.g21888"/>
</dbReference>
<dbReference type="AlphaFoldDB" id="A0A915J814"/>
<name>A0A915J814_ROMCU</name>
<accession>A0A915J814</accession>
<keyword evidence="1" id="KW-1185">Reference proteome</keyword>
<sequence length="201" mass="22934">MLNLQLDETVTFRLEFTGTFTDTTTVHHLNNLKLIYLKETFLNVQKSEGRMHKGQLALSRVKVDHFNTCYIKWFGRHVLLQLPMIDHDLFTIWLVEEVVHFSSIFHPIYLEPVIGGGGMPDRLIPVPQSKQPTDQAIRVINAFRLGLERREPSMSGPSAQRLREISRQLHQQHALRAAQRFATRSVVTDATPKPASVSSAV</sequence>
<evidence type="ECO:0000313" key="2">
    <source>
        <dbReference type="WBParaSite" id="nRc.2.0.1.t21888-RA"/>
    </source>
</evidence>
<organism evidence="1 2">
    <name type="scientific">Romanomermis culicivorax</name>
    <name type="common">Nematode worm</name>
    <dbReference type="NCBI Taxonomy" id="13658"/>
    <lineage>
        <taxon>Eukaryota</taxon>
        <taxon>Metazoa</taxon>
        <taxon>Ecdysozoa</taxon>
        <taxon>Nematoda</taxon>
        <taxon>Enoplea</taxon>
        <taxon>Dorylaimia</taxon>
        <taxon>Mermithida</taxon>
        <taxon>Mermithoidea</taxon>
        <taxon>Mermithidae</taxon>
        <taxon>Romanomermis</taxon>
    </lineage>
</organism>
<protein>
    <submittedName>
        <fullName evidence="2">Uncharacterized protein</fullName>
    </submittedName>
</protein>
<dbReference type="Proteomes" id="UP000887565">
    <property type="component" value="Unplaced"/>
</dbReference>